<dbReference type="Proteomes" id="UP000790709">
    <property type="component" value="Unassembled WGS sequence"/>
</dbReference>
<name>A0ACB8BBK9_9AGAM</name>
<gene>
    <name evidence="1" type="ORF">BV22DRAFT_1016097</name>
</gene>
<reference evidence="1" key="1">
    <citation type="journal article" date="2021" name="New Phytol.">
        <title>Evolutionary innovations through gain and loss of genes in the ectomycorrhizal Boletales.</title>
        <authorList>
            <person name="Wu G."/>
            <person name="Miyauchi S."/>
            <person name="Morin E."/>
            <person name="Kuo A."/>
            <person name="Drula E."/>
            <person name="Varga T."/>
            <person name="Kohler A."/>
            <person name="Feng B."/>
            <person name="Cao Y."/>
            <person name="Lipzen A."/>
            <person name="Daum C."/>
            <person name="Hundley H."/>
            <person name="Pangilinan J."/>
            <person name="Johnson J."/>
            <person name="Barry K."/>
            <person name="LaButti K."/>
            <person name="Ng V."/>
            <person name="Ahrendt S."/>
            <person name="Min B."/>
            <person name="Choi I.G."/>
            <person name="Park H."/>
            <person name="Plett J.M."/>
            <person name="Magnuson J."/>
            <person name="Spatafora J.W."/>
            <person name="Nagy L.G."/>
            <person name="Henrissat B."/>
            <person name="Grigoriev I.V."/>
            <person name="Yang Z.L."/>
            <person name="Xu J."/>
            <person name="Martin F.M."/>
        </authorList>
    </citation>
    <scope>NUCLEOTIDE SEQUENCE</scope>
    <source>
        <strain evidence="1">KUC20120723A-06</strain>
    </source>
</reference>
<protein>
    <submittedName>
        <fullName evidence="1">Uncharacterized protein</fullName>
    </submittedName>
</protein>
<comment type="caution">
    <text evidence="1">The sequence shown here is derived from an EMBL/GenBank/DDBJ whole genome shotgun (WGS) entry which is preliminary data.</text>
</comment>
<organism evidence="1 2">
    <name type="scientific">Leucogyrophana mollusca</name>
    <dbReference type="NCBI Taxonomy" id="85980"/>
    <lineage>
        <taxon>Eukaryota</taxon>
        <taxon>Fungi</taxon>
        <taxon>Dikarya</taxon>
        <taxon>Basidiomycota</taxon>
        <taxon>Agaricomycotina</taxon>
        <taxon>Agaricomycetes</taxon>
        <taxon>Agaricomycetidae</taxon>
        <taxon>Boletales</taxon>
        <taxon>Boletales incertae sedis</taxon>
        <taxon>Leucogyrophana</taxon>
    </lineage>
</organism>
<evidence type="ECO:0000313" key="2">
    <source>
        <dbReference type="Proteomes" id="UP000790709"/>
    </source>
</evidence>
<proteinExistence type="predicted"/>
<dbReference type="EMBL" id="MU266463">
    <property type="protein sequence ID" value="KAH7923077.1"/>
    <property type="molecule type" value="Genomic_DNA"/>
</dbReference>
<sequence length="204" mass="22313">MYGVNPFAAQSSWNAGNGHSSTGWGSNTQAPSIFGALPYPSGTTQNALQELITFKFTSFNPTILNCKVVGPHNETYFRVVTDASMPGYTILKNSQGSSIALVEWQSHPHVEARGAVTKQPIKSWLKLSTQRSHRLMVFQGVSYSWTPNDRFIQLHVSGSAEILVRVSKTYDSVVVEMTPRAIQLGLLEVAILATVLLQCGKSID</sequence>
<accession>A0ACB8BBK9</accession>
<evidence type="ECO:0000313" key="1">
    <source>
        <dbReference type="EMBL" id="KAH7923077.1"/>
    </source>
</evidence>
<keyword evidence="2" id="KW-1185">Reference proteome</keyword>